<dbReference type="AlphaFoldDB" id="S9PDU2"/>
<protein>
    <recommendedName>
        <fullName evidence="3">PRC-barrel domain-containing protein</fullName>
    </recommendedName>
</protein>
<evidence type="ECO:0000313" key="1">
    <source>
        <dbReference type="EMBL" id="EPX61201.1"/>
    </source>
</evidence>
<dbReference type="EMBL" id="ANAH02000010">
    <property type="protein sequence ID" value="EPX61201.1"/>
    <property type="molecule type" value="Genomic_DNA"/>
</dbReference>
<sequence length="102" mass="11125">MNADWLNSPFERRSIQHAMKVWDEDGKLLGRVKAIGQTVVFVHQRASKQLWAVPLSHIRGVSGRGVTVSGKARAALEPAGDRWSTEISTAIHPLAESSQAPA</sequence>
<reference evidence="1" key="1">
    <citation type="submission" date="2013-05" db="EMBL/GenBank/DDBJ databases">
        <title>Genome assembly of Cystobacter fuscus DSM 2262.</title>
        <authorList>
            <person name="Sharma G."/>
            <person name="Khatri I."/>
            <person name="Kaur C."/>
            <person name="Mayilraj S."/>
            <person name="Subramanian S."/>
        </authorList>
    </citation>
    <scope>NUCLEOTIDE SEQUENCE [LARGE SCALE GENOMIC DNA]</scope>
    <source>
        <strain evidence="1">DSM 2262</strain>
    </source>
</reference>
<proteinExistence type="predicted"/>
<keyword evidence="2" id="KW-1185">Reference proteome</keyword>
<comment type="caution">
    <text evidence="1">The sequence shown here is derived from an EMBL/GenBank/DDBJ whole genome shotgun (WGS) entry which is preliminary data.</text>
</comment>
<dbReference type="RefSeq" id="WP_002622005.1">
    <property type="nucleotide sequence ID" value="NZ_ANAH02000010.1"/>
</dbReference>
<dbReference type="OrthoDB" id="5382881at2"/>
<gene>
    <name evidence="1" type="ORF">D187_000984</name>
</gene>
<evidence type="ECO:0008006" key="3">
    <source>
        <dbReference type="Google" id="ProtNLM"/>
    </source>
</evidence>
<evidence type="ECO:0000313" key="2">
    <source>
        <dbReference type="Proteomes" id="UP000011682"/>
    </source>
</evidence>
<name>S9PDU2_CYSF2</name>
<organism evidence="1 2">
    <name type="scientific">Cystobacter fuscus (strain ATCC 25194 / DSM 2262 / NBRC 100088 / M29)</name>
    <dbReference type="NCBI Taxonomy" id="1242864"/>
    <lineage>
        <taxon>Bacteria</taxon>
        <taxon>Pseudomonadati</taxon>
        <taxon>Myxococcota</taxon>
        <taxon>Myxococcia</taxon>
        <taxon>Myxococcales</taxon>
        <taxon>Cystobacterineae</taxon>
        <taxon>Archangiaceae</taxon>
        <taxon>Cystobacter</taxon>
    </lineage>
</organism>
<accession>S9PDU2</accession>
<dbReference type="Proteomes" id="UP000011682">
    <property type="component" value="Unassembled WGS sequence"/>
</dbReference>